<evidence type="ECO:0000313" key="5">
    <source>
        <dbReference type="Proteomes" id="UP001498398"/>
    </source>
</evidence>
<dbReference type="Pfam" id="PF00248">
    <property type="entry name" value="Aldo_ket_red"/>
    <property type="match status" value="2"/>
</dbReference>
<sequence length="426" mass="47892">MFTPPPPPPTRLGRYRQLSPRAAIHVSPICLGGMNIGDKWADAGFGAMDKESSFKLLDAYFDAGGNFIDTANNYQNGSSEEFIGEWMEKRKIRDQLVLATKACYFTFIMSCPHSRTYGSRFTLQYTNYTFNGDPEITKRVNYVGNSTKSLKLSVDASLERFRTSYIDLLYVHWWDQHTSVEEMMDSLHNLVVAGKVLYLGISDSPAWFVVKANAYARSCGKTPFIVYQGEYSILKRDLEREIIPMCRSEGLALHPWGVLGGGHIRSNEEEKRRLESGEKGRTVAGFKPDWLRTPEEVKVCDGLEVVAKEVGAKNIGAGDYSTSLVFSEKLIREICCLTVAIAYVLHKVQYMFPIIGGRKVEHLMSNVEALSISLTPEQIKYLEGLQPFQLGFPYDIFGNGEYPMSYTVHSAIDPIPKPLPITPTKD</sequence>
<comment type="similarity">
    <text evidence="2">Belongs to the aldo/keto reductase family. Aldo/keto reductase 2 subfamily.</text>
</comment>
<dbReference type="Proteomes" id="UP001498398">
    <property type="component" value="Unassembled WGS sequence"/>
</dbReference>
<keyword evidence="5" id="KW-1185">Reference proteome</keyword>
<evidence type="ECO:0000259" key="3">
    <source>
        <dbReference type="Pfam" id="PF00248"/>
    </source>
</evidence>
<reference evidence="4 5" key="1">
    <citation type="submission" date="2024-01" db="EMBL/GenBank/DDBJ databases">
        <title>A draft genome for the cacao thread blight pathogen Marasmiellus scandens.</title>
        <authorList>
            <person name="Baruah I.K."/>
            <person name="Leung J."/>
            <person name="Bukari Y."/>
            <person name="Amoako-Attah I."/>
            <person name="Meinhardt L.W."/>
            <person name="Bailey B.A."/>
            <person name="Cohen S.P."/>
        </authorList>
    </citation>
    <scope>NUCLEOTIDE SEQUENCE [LARGE SCALE GENOMIC DNA]</scope>
    <source>
        <strain evidence="4 5">GH-19</strain>
    </source>
</reference>
<organism evidence="4 5">
    <name type="scientific">Marasmiellus scandens</name>
    <dbReference type="NCBI Taxonomy" id="2682957"/>
    <lineage>
        <taxon>Eukaryota</taxon>
        <taxon>Fungi</taxon>
        <taxon>Dikarya</taxon>
        <taxon>Basidiomycota</taxon>
        <taxon>Agaricomycotina</taxon>
        <taxon>Agaricomycetes</taxon>
        <taxon>Agaricomycetidae</taxon>
        <taxon>Agaricales</taxon>
        <taxon>Marasmiineae</taxon>
        <taxon>Omphalotaceae</taxon>
        <taxon>Marasmiellus</taxon>
    </lineage>
</organism>
<evidence type="ECO:0000256" key="1">
    <source>
        <dbReference type="ARBA" id="ARBA00022857"/>
    </source>
</evidence>
<dbReference type="PANTHER" id="PTHR43364">
    <property type="entry name" value="NADH-SPECIFIC METHYLGLYOXAL REDUCTASE-RELATED"/>
    <property type="match status" value="1"/>
</dbReference>
<dbReference type="EMBL" id="JBANRG010000029">
    <property type="protein sequence ID" value="KAK7452190.1"/>
    <property type="molecule type" value="Genomic_DNA"/>
</dbReference>
<dbReference type="PANTHER" id="PTHR43364:SF7">
    <property type="entry name" value="NADP-DEPENDENT OXIDOREDUCTASE DOMAIN-CONTAINING PROTEIN-RELATED"/>
    <property type="match status" value="1"/>
</dbReference>
<protein>
    <submittedName>
        <fullName evidence="4">Aryl-alcohol dehydrogenase aad14</fullName>
    </submittedName>
</protein>
<accession>A0ABR1J6H6</accession>
<feature type="domain" description="NADP-dependent oxidoreductase" evidence="3">
    <location>
        <begin position="28"/>
        <end position="311"/>
    </location>
</feature>
<gene>
    <name evidence="4" type="primary">AAD14_11</name>
    <name evidence="4" type="ORF">VKT23_012293</name>
</gene>
<dbReference type="InterPro" id="IPR050523">
    <property type="entry name" value="AKR_Detox_Biosynth"/>
</dbReference>
<dbReference type="InterPro" id="IPR023210">
    <property type="entry name" value="NADP_OxRdtase_dom"/>
</dbReference>
<evidence type="ECO:0000256" key="2">
    <source>
        <dbReference type="ARBA" id="ARBA00038157"/>
    </source>
</evidence>
<dbReference type="InterPro" id="IPR036812">
    <property type="entry name" value="NAD(P)_OxRdtase_dom_sf"/>
</dbReference>
<proteinExistence type="inferred from homology"/>
<comment type="caution">
    <text evidence="4">The sequence shown here is derived from an EMBL/GenBank/DDBJ whole genome shotgun (WGS) entry which is preliminary data.</text>
</comment>
<dbReference type="Gene3D" id="3.20.20.100">
    <property type="entry name" value="NADP-dependent oxidoreductase domain"/>
    <property type="match status" value="1"/>
</dbReference>
<dbReference type="SUPFAM" id="SSF51430">
    <property type="entry name" value="NAD(P)-linked oxidoreductase"/>
    <property type="match status" value="1"/>
</dbReference>
<feature type="domain" description="NADP-dependent oxidoreductase" evidence="3">
    <location>
        <begin position="338"/>
        <end position="385"/>
    </location>
</feature>
<keyword evidence="1" id="KW-0521">NADP</keyword>
<evidence type="ECO:0000313" key="4">
    <source>
        <dbReference type="EMBL" id="KAK7452190.1"/>
    </source>
</evidence>
<name>A0ABR1J6H6_9AGAR</name>